<dbReference type="PANTHER" id="PTHR10954">
    <property type="entry name" value="RIBONUCLEASE H2 SUBUNIT A"/>
    <property type="match status" value="1"/>
</dbReference>
<evidence type="ECO:0000313" key="18">
    <source>
        <dbReference type="EMBL" id="KWT92761.1"/>
    </source>
</evidence>
<evidence type="ECO:0000256" key="2">
    <source>
        <dbReference type="ARBA" id="ARBA00001946"/>
    </source>
</evidence>
<dbReference type="InterPro" id="IPR022898">
    <property type="entry name" value="RNase_HII"/>
</dbReference>
<dbReference type="SUPFAM" id="SSF53098">
    <property type="entry name" value="Ribonuclease H-like"/>
    <property type="match status" value="1"/>
</dbReference>
<dbReference type="InterPro" id="IPR036397">
    <property type="entry name" value="RNaseH_sf"/>
</dbReference>
<dbReference type="PANTHER" id="PTHR10954:SF18">
    <property type="entry name" value="RIBONUCLEASE HII"/>
    <property type="match status" value="1"/>
</dbReference>
<dbReference type="GO" id="GO:0004523">
    <property type="term" value="F:RNA-DNA hybrid ribonuclease activity"/>
    <property type="evidence" value="ECO:0007669"/>
    <property type="project" value="UniProtKB-EC"/>
</dbReference>
<keyword evidence="19" id="KW-1185">Reference proteome</keyword>
<gene>
    <name evidence="14 18" type="primary">rnhB</name>
    <name evidence="18" type="ORF">ASN18_0466</name>
</gene>
<keyword evidence="10 14" id="KW-0479">Metal-binding</keyword>
<evidence type="ECO:0000256" key="13">
    <source>
        <dbReference type="ARBA" id="ARBA00023211"/>
    </source>
</evidence>
<dbReference type="HAMAP" id="MF_00052_B">
    <property type="entry name" value="RNase_HII_B"/>
    <property type="match status" value="1"/>
</dbReference>
<comment type="catalytic activity">
    <reaction evidence="1 14 15 16">
        <text>Endonucleolytic cleavage to 5'-phosphomonoester.</text>
        <dbReference type="EC" id="3.1.26.4"/>
    </reaction>
</comment>
<dbReference type="CDD" id="cd07182">
    <property type="entry name" value="RNase_HII_bacteria_HII_like"/>
    <property type="match status" value="1"/>
</dbReference>
<comment type="function">
    <text evidence="3 14 16">Endonuclease that specifically degrades the RNA of RNA-DNA hybrids.</text>
</comment>
<evidence type="ECO:0000256" key="5">
    <source>
        <dbReference type="ARBA" id="ARBA00007383"/>
    </source>
</evidence>
<sequence>MTTTLYAFDNDYRKAGYKTIVGIDEAGRGPLAGPVVAAAVALNPAFEIDGIDDSKRLTAAKRKHLFYEILYNALSIGIGIVDAHEIDRINILNATKLAMSEAVSDLSPDILSPDILLIDALKLPAVTCEQVSIIKGDTKSASIAAASIIAKVLRDSIMFIFHEKYPLYNFISHKGYGTREHVENINTHGPCEIHRKTFAPVSVLKLQFQ</sequence>
<evidence type="ECO:0000256" key="11">
    <source>
        <dbReference type="ARBA" id="ARBA00022759"/>
    </source>
</evidence>
<evidence type="ECO:0000256" key="14">
    <source>
        <dbReference type="HAMAP-Rule" id="MF_00052"/>
    </source>
</evidence>
<keyword evidence="11 14" id="KW-0255">Endonuclease</keyword>
<dbReference type="Gene3D" id="3.30.420.10">
    <property type="entry name" value="Ribonuclease H-like superfamily/Ribonuclease H"/>
    <property type="match status" value="1"/>
</dbReference>
<dbReference type="Pfam" id="PF01351">
    <property type="entry name" value="RNase_HII"/>
    <property type="match status" value="1"/>
</dbReference>
<name>A0ABR5SIM8_9BACT</name>
<proteinExistence type="inferred from homology"/>
<evidence type="ECO:0000256" key="6">
    <source>
        <dbReference type="ARBA" id="ARBA00012180"/>
    </source>
</evidence>
<dbReference type="PROSITE" id="PS51975">
    <property type="entry name" value="RNASE_H_2"/>
    <property type="match status" value="1"/>
</dbReference>
<keyword evidence="13 14" id="KW-0464">Manganese</keyword>
<evidence type="ECO:0000256" key="1">
    <source>
        <dbReference type="ARBA" id="ARBA00000077"/>
    </source>
</evidence>
<evidence type="ECO:0000256" key="12">
    <source>
        <dbReference type="ARBA" id="ARBA00022801"/>
    </source>
</evidence>
<keyword evidence="12 14" id="KW-0378">Hydrolase</keyword>
<organism evidence="18 19">
    <name type="scientific">Candidatus Magnetominusculus xianensis</name>
    <dbReference type="NCBI Taxonomy" id="1748249"/>
    <lineage>
        <taxon>Bacteria</taxon>
        <taxon>Pseudomonadati</taxon>
        <taxon>Nitrospirota</taxon>
        <taxon>Nitrospiria</taxon>
        <taxon>Nitrospirales</taxon>
        <taxon>Nitrospiraceae</taxon>
        <taxon>Candidatus Magnetominusculus</taxon>
    </lineage>
</organism>
<dbReference type="NCBIfam" id="NF000595">
    <property type="entry name" value="PRK00015.1-3"/>
    <property type="match status" value="1"/>
</dbReference>
<dbReference type="Proteomes" id="UP000060487">
    <property type="component" value="Unassembled WGS sequence"/>
</dbReference>
<evidence type="ECO:0000256" key="9">
    <source>
        <dbReference type="ARBA" id="ARBA00022722"/>
    </source>
</evidence>
<evidence type="ECO:0000256" key="16">
    <source>
        <dbReference type="RuleBase" id="RU003515"/>
    </source>
</evidence>
<evidence type="ECO:0000256" key="8">
    <source>
        <dbReference type="ARBA" id="ARBA00022490"/>
    </source>
</evidence>
<feature type="binding site" evidence="14 15">
    <location>
        <position position="24"/>
    </location>
    <ligand>
        <name>a divalent metal cation</name>
        <dbReference type="ChEBI" id="CHEBI:60240"/>
    </ligand>
</feature>
<keyword evidence="8 14" id="KW-0963">Cytoplasm</keyword>
<accession>A0ABR5SIM8</accession>
<feature type="binding site" evidence="14 15">
    <location>
        <position position="119"/>
    </location>
    <ligand>
        <name>a divalent metal cation</name>
        <dbReference type="ChEBI" id="CHEBI:60240"/>
    </ligand>
</feature>
<reference evidence="18 19" key="1">
    <citation type="submission" date="2015-11" db="EMBL/GenBank/DDBJ databases">
        <authorList>
            <person name="Lin W."/>
        </authorList>
    </citation>
    <scope>NUCLEOTIDE SEQUENCE [LARGE SCALE GENOMIC DNA]</scope>
    <source>
        <strain evidence="18 19">HCH-1</strain>
    </source>
</reference>
<dbReference type="EMBL" id="LNQR01000020">
    <property type="protein sequence ID" value="KWT92761.1"/>
    <property type="molecule type" value="Genomic_DNA"/>
</dbReference>
<evidence type="ECO:0000256" key="7">
    <source>
        <dbReference type="ARBA" id="ARBA00019179"/>
    </source>
</evidence>
<comment type="cofactor">
    <cofactor evidence="14 15">
        <name>Mn(2+)</name>
        <dbReference type="ChEBI" id="CHEBI:29035"/>
    </cofactor>
    <cofactor evidence="14 15">
        <name>Mg(2+)</name>
        <dbReference type="ChEBI" id="CHEBI:18420"/>
    </cofactor>
    <text evidence="14 15">Manganese or magnesium. Binds 1 divalent metal ion per monomer in the absence of substrate. May bind a second metal ion after substrate binding.</text>
</comment>
<evidence type="ECO:0000259" key="17">
    <source>
        <dbReference type="PROSITE" id="PS51975"/>
    </source>
</evidence>
<comment type="subcellular location">
    <subcellularLocation>
        <location evidence="4 14">Cytoplasm</location>
    </subcellularLocation>
</comment>
<keyword evidence="9 14" id="KW-0540">Nuclease</keyword>
<dbReference type="NCBIfam" id="NF000594">
    <property type="entry name" value="PRK00015.1-1"/>
    <property type="match status" value="1"/>
</dbReference>
<feature type="domain" description="RNase H type-2" evidence="17">
    <location>
        <begin position="18"/>
        <end position="209"/>
    </location>
</feature>
<evidence type="ECO:0000256" key="4">
    <source>
        <dbReference type="ARBA" id="ARBA00004496"/>
    </source>
</evidence>
<dbReference type="InterPro" id="IPR024567">
    <property type="entry name" value="RNase_HII/HIII_dom"/>
</dbReference>
<comment type="caution">
    <text evidence="18">The sequence shown here is derived from an EMBL/GenBank/DDBJ whole genome shotgun (WGS) entry which is preliminary data.</text>
</comment>
<evidence type="ECO:0000313" key="19">
    <source>
        <dbReference type="Proteomes" id="UP000060487"/>
    </source>
</evidence>
<comment type="cofactor">
    <cofactor evidence="2">
        <name>Mg(2+)</name>
        <dbReference type="ChEBI" id="CHEBI:18420"/>
    </cofactor>
</comment>
<evidence type="ECO:0000256" key="3">
    <source>
        <dbReference type="ARBA" id="ARBA00004065"/>
    </source>
</evidence>
<dbReference type="InterPro" id="IPR012337">
    <property type="entry name" value="RNaseH-like_sf"/>
</dbReference>
<feature type="binding site" evidence="14 15">
    <location>
        <position position="25"/>
    </location>
    <ligand>
        <name>a divalent metal cation</name>
        <dbReference type="ChEBI" id="CHEBI:60240"/>
    </ligand>
</feature>
<dbReference type="RefSeq" id="WP_085050997.1">
    <property type="nucleotide sequence ID" value="NZ_LNQR01000020.1"/>
</dbReference>
<protein>
    <recommendedName>
        <fullName evidence="7 14">Ribonuclease HII</fullName>
        <shortName evidence="14">RNase HII</shortName>
        <ecNumber evidence="6 14">3.1.26.4</ecNumber>
    </recommendedName>
</protein>
<dbReference type="InterPro" id="IPR001352">
    <property type="entry name" value="RNase_HII/HIII"/>
</dbReference>
<comment type="similarity">
    <text evidence="5 14 16">Belongs to the RNase HII family.</text>
</comment>
<dbReference type="EC" id="3.1.26.4" evidence="6 14"/>
<evidence type="ECO:0000256" key="10">
    <source>
        <dbReference type="ARBA" id="ARBA00022723"/>
    </source>
</evidence>
<evidence type="ECO:0000256" key="15">
    <source>
        <dbReference type="PROSITE-ProRule" id="PRU01319"/>
    </source>
</evidence>